<name>A0A3D8QWG6_9HELO</name>
<dbReference type="Pfam" id="PF24883">
    <property type="entry name" value="NPHP3_N"/>
    <property type="match status" value="1"/>
</dbReference>
<dbReference type="PANTHER" id="PTHR10039">
    <property type="entry name" value="AMELOGENIN"/>
    <property type="match status" value="1"/>
</dbReference>
<dbReference type="PANTHER" id="PTHR10039:SF14">
    <property type="entry name" value="NACHT DOMAIN-CONTAINING PROTEIN"/>
    <property type="match status" value="1"/>
</dbReference>
<protein>
    <recommendedName>
        <fullName evidence="3">NACHT domain-containing protein</fullName>
    </recommendedName>
</protein>
<keyword evidence="1" id="KW-0677">Repeat</keyword>
<sequence length="887" mass="100780">MPNRRRQKRKAEFLPEASVGAKRTRGSHHESSGSPSNASALLNNDVRRKNDEPVGMRLDLVFKRVIECLADLDSFKKSSTSIFLVYAHENDKLTPKLKAEAEKAQKIIEWLLCLRAKALTDRSPLFRDSKSVRDTGNLGAHDILSNQFCLLPNSGKATSIHEVSCVDKVILCSSEVLQVYHKDNKMKEYIRDIKAFYASKKDLRVGTKEDQEDFRTGLRGIVRSYIGTQPPDVDTSFHHVITEMAFLEIRAEQDKDESCQSIIPVILNGDRPPLVDELHIRVHPSDISQDCVIHETQILHKMFFRLLKRIFENLDGCVGVFEKCYDECVKTAPTKSEKDFEHLVSTNITNAFGEVIRDHLATCRTIPDQPSPEDKKCLIDLRVTDPRDDKKRIEDTKGGLLRDSYCWVLENTDFCRWRDNDQDNLLWIKGDPGKGKTMLLCGIIDELRKHPAKTGLLSFFFCQATDLRINNAAAVLRGLIWLLVVEEPSLISYVQMEYESAGKALFEGSNTFVALSRIFTNILQDLSSKSRKRCTCLVIDALDECVTECEYLLDLIVQKASEFPCIKWIVSSRNYKNIEERLENSGQKARLCLELNAESISTAVGIYVKNKVRQLAELKKYSMKTASTVQDYLSSNADNTFLWVALVCQSFEKVPNWDVLNRLETVPPGLDSLYERMIEQTCNSDYANYCIRVLAFVTITRRPVTLKELTSLDKTLAGFPDDDVGEVVGLCGSFLTVRESTIYFVHQSAKDFLLTRASDKVFPSGIEEVNYMIFSSSIEVMSSTLKNPDIYSLYRPGFSIDMIEKPDPDPLSAIGYPCVYWVDHLYDGESSKSAKDSDCLQDNSDIDNFLRKKYLYWLEALSLLKSTPEGVLSMIKLDKLVQVRYIS</sequence>
<dbReference type="InterPro" id="IPR007111">
    <property type="entry name" value="NACHT_NTPase"/>
</dbReference>
<evidence type="ECO:0000313" key="5">
    <source>
        <dbReference type="Proteomes" id="UP000256645"/>
    </source>
</evidence>
<dbReference type="AlphaFoldDB" id="A0A3D8QWG6"/>
<dbReference type="STRING" id="1849047.A0A3D8QWG6"/>
<dbReference type="InterPro" id="IPR056884">
    <property type="entry name" value="NPHP3-like_N"/>
</dbReference>
<feature type="domain" description="NACHT" evidence="3">
    <location>
        <begin position="424"/>
        <end position="649"/>
    </location>
</feature>
<organism evidence="4 5">
    <name type="scientific">Coleophoma cylindrospora</name>
    <dbReference type="NCBI Taxonomy" id="1849047"/>
    <lineage>
        <taxon>Eukaryota</taxon>
        <taxon>Fungi</taxon>
        <taxon>Dikarya</taxon>
        <taxon>Ascomycota</taxon>
        <taxon>Pezizomycotina</taxon>
        <taxon>Leotiomycetes</taxon>
        <taxon>Helotiales</taxon>
        <taxon>Dermateaceae</taxon>
        <taxon>Coleophoma</taxon>
    </lineage>
</organism>
<gene>
    <name evidence="4" type="ORF">BP6252_09752</name>
</gene>
<dbReference type="OrthoDB" id="538223at2759"/>
<reference evidence="4 5" key="1">
    <citation type="journal article" date="2018" name="IMA Fungus">
        <title>IMA Genome-F 9: Draft genome sequence of Annulohypoxylon stygium, Aspergillus mulundensis, Berkeleyomyces basicola (syn. Thielaviopsis basicola), Ceratocystis smalleyi, two Cercospora beticola strains, Coleophoma cylindrospora, Fusarium fracticaudum, Phialophora cf. hyalina, and Morchella septimelata.</title>
        <authorList>
            <person name="Wingfield B.D."/>
            <person name="Bills G.F."/>
            <person name="Dong Y."/>
            <person name="Huang W."/>
            <person name="Nel W.J."/>
            <person name="Swalarsk-Parry B.S."/>
            <person name="Vaghefi N."/>
            <person name="Wilken P.M."/>
            <person name="An Z."/>
            <person name="de Beer Z.W."/>
            <person name="De Vos L."/>
            <person name="Chen L."/>
            <person name="Duong T.A."/>
            <person name="Gao Y."/>
            <person name="Hammerbacher A."/>
            <person name="Kikkert J.R."/>
            <person name="Li Y."/>
            <person name="Li H."/>
            <person name="Li K."/>
            <person name="Li Q."/>
            <person name="Liu X."/>
            <person name="Ma X."/>
            <person name="Naidoo K."/>
            <person name="Pethybridge S.J."/>
            <person name="Sun J."/>
            <person name="Steenkamp E.T."/>
            <person name="van der Nest M.A."/>
            <person name="van Wyk S."/>
            <person name="Wingfield M.J."/>
            <person name="Xiong C."/>
            <person name="Yue Q."/>
            <person name="Zhang X."/>
        </authorList>
    </citation>
    <scope>NUCLEOTIDE SEQUENCE [LARGE SCALE GENOMIC DNA]</scope>
    <source>
        <strain evidence="4 5">BP6252</strain>
    </source>
</reference>
<accession>A0A3D8QWG6</accession>
<evidence type="ECO:0000259" key="3">
    <source>
        <dbReference type="PROSITE" id="PS50837"/>
    </source>
</evidence>
<dbReference type="Gene3D" id="3.40.50.300">
    <property type="entry name" value="P-loop containing nucleotide triphosphate hydrolases"/>
    <property type="match status" value="1"/>
</dbReference>
<evidence type="ECO:0000313" key="4">
    <source>
        <dbReference type="EMBL" id="RDW66117.1"/>
    </source>
</evidence>
<dbReference type="PROSITE" id="PS50837">
    <property type="entry name" value="NACHT"/>
    <property type="match status" value="1"/>
</dbReference>
<dbReference type="Proteomes" id="UP000256645">
    <property type="component" value="Unassembled WGS sequence"/>
</dbReference>
<dbReference type="EMBL" id="PDLM01000011">
    <property type="protein sequence ID" value="RDW66117.1"/>
    <property type="molecule type" value="Genomic_DNA"/>
</dbReference>
<evidence type="ECO:0000256" key="1">
    <source>
        <dbReference type="ARBA" id="ARBA00022737"/>
    </source>
</evidence>
<proteinExistence type="predicted"/>
<dbReference type="InterPro" id="IPR027417">
    <property type="entry name" value="P-loop_NTPase"/>
</dbReference>
<feature type="region of interest" description="Disordered" evidence="2">
    <location>
        <begin position="1"/>
        <end position="46"/>
    </location>
</feature>
<dbReference type="SUPFAM" id="SSF52540">
    <property type="entry name" value="P-loop containing nucleoside triphosphate hydrolases"/>
    <property type="match status" value="1"/>
</dbReference>
<keyword evidence="5" id="KW-1185">Reference proteome</keyword>
<feature type="compositionally biased region" description="Polar residues" evidence="2">
    <location>
        <begin position="32"/>
        <end position="42"/>
    </location>
</feature>
<comment type="caution">
    <text evidence="4">The sequence shown here is derived from an EMBL/GenBank/DDBJ whole genome shotgun (WGS) entry which is preliminary data.</text>
</comment>
<evidence type="ECO:0000256" key="2">
    <source>
        <dbReference type="SAM" id="MobiDB-lite"/>
    </source>
</evidence>